<dbReference type="Pfam" id="PF01734">
    <property type="entry name" value="Patatin"/>
    <property type="match status" value="1"/>
</dbReference>
<comment type="caution">
    <text evidence="5">The sequence shown here is derived from an EMBL/GenBank/DDBJ whole genome shotgun (WGS) entry which is preliminary data.</text>
</comment>
<evidence type="ECO:0000313" key="6">
    <source>
        <dbReference type="Proteomes" id="UP000707356"/>
    </source>
</evidence>
<name>A0A951PA68_9CYAN</name>
<accession>A0A951PA68</accession>
<dbReference type="Gene3D" id="3.40.1090.10">
    <property type="entry name" value="Cytosolic phospholipase A2 catalytic domain"/>
    <property type="match status" value="1"/>
</dbReference>
<feature type="transmembrane region" description="Helical" evidence="3">
    <location>
        <begin position="1199"/>
        <end position="1219"/>
    </location>
</feature>
<feature type="short sequence motif" description="GXSXG" evidence="2">
    <location>
        <begin position="74"/>
        <end position="78"/>
    </location>
</feature>
<comment type="caution">
    <text evidence="2">Lacks conserved residue(s) required for the propagation of feature annotation.</text>
</comment>
<keyword evidence="3" id="KW-1133">Transmembrane helix</keyword>
<dbReference type="NCBIfam" id="TIGR03607">
    <property type="entry name" value="patatin-like protein"/>
    <property type="match status" value="1"/>
</dbReference>
<feature type="domain" description="PNPLA" evidence="4">
    <location>
        <begin position="27"/>
        <end position="305"/>
    </location>
</feature>
<reference evidence="5" key="1">
    <citation type="submission" date="2021-05" db="EMBL/GenBank/DDBJ databases">
        <authorList>
            <person name="Pietrasiak N."/>
            <person name="Ward R."/>
            <person name="Stajich J.E."/>
            <person name="Kurbessoian T."/>
        </authorList>
    </citation>
    <scope>NUCLEOTIDE SEQUENCE</scope>
    <source>
        <strain evidence="5">GSE-TBD4-15B</strain>
    </source>
</reference>
<evidence type="ECO:0000256" key="1">
    <source>
        <dbReference type="ARBA" id="ARBA00023098"/>
    </source>
</evidence>
<dbReference type="InterPro" id="IPR016035">
    <property type="entry name" value="Acyl_Trfase/lysoPLipase"/>
</dbReference>
<keyword evidence="1 2" id="KW-0443">Lipid metabolism</keyword>
<evidence type="ECO:0000256" key="2">
    <source>
        <dbReference type="PROSITE-ProRule" id="PRU01161"/>
    </source>
</evidence>
<dbReference type="EMBL" id="JAHHHV010000064">
    <property type="protein sequence ID" value="MBW4465941.1"/>
    <property type="molecule type" value="Genomic_DNA"/>
</dbReference>
<keyword evidence="2" id="KW-0378">Hydrolase</keyword>
<proteinExistence type="predicted"/>
<keyword evidence="2" id="KW-0442">Lipid degradation</keyword>
<dbReference type="AlphaFoldDB" id="A0A951PA68"/>
<evidence type="ECO:0000313" key="5">
    <source>
        <dbReference type="EMBL" id="MBW4465941.1"/>
    </source>
</evidence>
<evidence type="ECO:0000256" key="3">
    <source>
        <dbReference type="SAM" id="Phobius"/>
    </source>
</evidence>
<dbReference type="Proteomes" id="UP000707356">
    <property type="component" value="Unassembled WGS sequence"/>
</dbReference>
<dbReference type="InterPro" id="IPR024282">
    <property type="entry name" value="DUF3376"/>
</dbReference>
<feature type="short sequence motif" description="DGA/G" evidence="2">
    <location>
        <begin position="292"/>
        <end position="294"/>
    </location>
</feature>
<dbReference type="InterPro" id="IPR019894">
    <property type="entry name" value="Patatin-related_protein"/>
</dbReference>
<sequence length="1268" mass="142932">MNSNSNAGAKLPPLQQPEFRQEFRLGLVVYGGVSLAIYMNGICREFYNAVRGRGIYKLVKALTDSDIVVDVISGTSAGGINGVLLSYALTNSNQHVAVDFKNFAQIWRENGNIAELLRQTNLKQSDPHQPTNSVLDGEGYYQDSLAEAFQQASNKQDTEPQKAASEWFSDSSELDLFVTGTDTLGRVSKAFDNTGSVIEIKDHKTVFLLKYRRYRKHPFQPLPQTQQSLAKLCRITSCFPVAFPVVSVKLPPPGESVVDDPSDQRLIRWGDLVKRELPLKSPPDGYKLHFVDGGVLDNRPFSYTIREIYNRVAYRPVQRRLFYIDPSPDQFLGSPKFNNMPRPNIWETVSDSLVGMPRYESIASDLQEIKDRNERVLRYKFLRATAERVGEAKLAANRRGDQPSLDMIQRRQVYLRCRLVGMRDRILPLILRIDQTSVDPKNQSLLETAAQILAKYITDQEKQKERENFLHRVGQEIRNLDVNYALRKHFFLLEKICECMTEPQYQNEVAHPDLHPTLRHLAEKIGWQISLLEIVQAALTGMLQSQPVSQTFYDLLAQAEGSRETARKQIYDYLLALHRFLFDSQQLPEFQPSSRRTTDPDALDQQETLVEVSADFFNQLPAALITESTQTFSEAEQQVSAKLSSVYGQLKQRAGQLSQPETLLQEQSFYRLEEQFKQQPNFENNSEVYCSILFKIEQATEKLIAASGSVLSEELLTKFRCFRYIEEEVYSYEYLSDIQAKEQIEIIRISPDVAQFGFGKGKGLTDKLAGDQLNAFGGFFKKSWRSNDILWGRLDGLNRVVEALLTPEAMQNFQGFVRRQLAQIPGDASPAEKTQIYLDRLVDEALPDATPTEKVLLLKELSHLAAGKPLTSREQFLDAMVTAGHRTILKADLGNVLEDAMAEQIDWSQQLMPSKRSFQKTVAGLGYQSAFAGVQIFSSSSQQPPAIHQVDQLVAKLLGSSPRQLQKFLQQHPPEALLEAAFQQFKAADPEGWRNLNDSLAKLIVSPSIDQLYDFLKRLVAAGQAEKPRLADQAAERDITQLNQQLMLMLQKLKPKYQPVSGYFDRAITPFAVRELATAPVAELLKDARQVDDYFRNVYRVGSESLAEDVPTIVLEEIAARAGLVLRDILNSPPTGNAVRNTTLFRVLNRALQSFYLWVRSRNPKTSGVLSVLGSLPALIWPIVAVGIIGLLVSQLPGLLLVIIVSLVILYLANSLLGLVKFPAWAFWLLAATVALLLIVSSRYLPTEGINWSVPFSKLHISIQNRGI</sequence>
<evidence type="ECO:0000259" key="4">
    <source>
        <dbReference type="PROSITE" id="PS51635"/>
    </source>
</evidence>
<dbReference type="SUPFAM" id="SSF52151">
    <property type="entry name" value="FabD/lysophospholipase-like"/>
    <property type="match status" value="1"/>
</dbReference>
<feature type="transmembrane region" description="Helical" evidence="3">
    <location>
        <begin position="1169"/>
        <end position="1192"/>
    </location>
</feature>
<keyword evidence="3" id="KW-0812">Transmembrane</keyword>
<feature type="active site" description="Nucleophile" evidence="2">
    <location>
        <position position="76"/>
    </location>
</feature>
<organism evidence="5 6">
    <name type="scientific">Pegethrix bostrychoides GSE-TBD4-15B</name>
    <dbReference type="NCBI Taxonomy" id="2839662"/>
    <lineage>
        <taxon>Bacteria</taxon>
        <taxon>Bacillati</taxon>
        <taxon>Cyanobacteriota</taxon>
        <taxon>Cyanophyceae</taxon>
        <taxon>Oculatellales</taxon>
        <taxon>Oculatellaceae</taxon>
        <taxon>Pegethrix</taxon>
    </lineage>
</organism>
<dbReference type="PROSITE" id="PS51635">
    <property type="entry name" value="PNPLA"/>
    <property type="match status" value="1"/>
</dbReference>
<protein>
    <submittedName>
        <fullName evidence="5">Patatin-like protein</fullName>
    </submittedName>
</protein>
<dbReference type="InterPro" id="IPR002641">
    <property type="entry name" value="PNPLA_dom"/>
</dbReference>
<dbReference type="GO" id="GO:0016042">
    <property type="term" value="P:lipid catabolic process"/>
    <property type="evidence" value="ECO:0007669"/>
    <property type="project" value="UniProtKB-UniRule"/>
</dbReference>
<feature type="active site" description="Proton acceptor" evidence="2">
    <location>
        <position position="292"/>
    </location>
</feature>
<gene>
    <name evidence="5" type="ORF">KME07_10950</name>
</gene>
<feature type="transmembrane region" description="Helical" evidence="3">
    <location>
        <begin position="1225"/>
        <end position="1245"/>
    </location>
</feature>
<dbReference type="Pfam" id="PF11856">
    <property type="entry name" value="DUF3376"/>
    <property type="match status" value="1"/>
</dbReference>
<keyword evidence="3" id="KW-0472">Membrane</keyword>
<reference evidence="5" key="2">
    <citation type="journal article" date="2022" name="Microbiol. Resour. Announc.">
        <title>Metagenome Sequencing to Explore Phylogenomics of Terrestrial Cyanobacteria.</title>
        <authorList>
            <person name="Ward R.D."/>
            <person name="Stajich J.E."/>
            <person name="Johansen J.R."/>
            <person name="Huntemann M."/>
            <person name="Clum A."/>
            <person name="Foster B."/>
            <person name="Foster B."/>
            <person name="Roux S."/>
            <person name="Palaniappan K."/>
            <person name="Varghese N."/>
            <person name="Mukherjee S."/>
            <person name="Reddy T.B.K."/>
            <person name="Daum C."/>
            <person name="Copeland A."/>
            <person name="Chen I.A."/>
            <person name="Ivanova N.N."/>
            <person name="Kyrpides N.C."/>
            <person name="Shapiro N."/>
            <person name="Eloe-Fadrosh E.A."/>
            <person name="Pietrasiak N."/>
        </authorList>
    </citation>
    <scope>NUCLEOTIDE SEQUENCE</scope>
    <source>
        <strain evidence="5">GSE-TBD4-15B</strain>
    </source>
</reference>
<dbReference type="GO" id="GO:0016787">
    <property type="term" value="F:hydrolase activity"/>
    <property type="evidence" value="ECO:0007669"/>
    <property type="project" value="UniProtKB-UniRule"/>
</dbReference>